<evidence type="ECO:0000313" key="16">
    <source>
        <dbReference type="EMBL" id="SFQ96823.1"/>
    </source>
</evidence>
<dbReference type="EC" id="2.7.13.3" evidence="2"/>
<dbReference type="SMART" id="SM01231">
    <property type="entry name" value="H-kinase_dim"/>
    <property type="match status" value="1"/>
</dbReference>
<dbReference type="PROSITE" id="PS50894">
    <property type="entry name" value="HPT"/>
    <property type="match status" value="1"/>
</dbReference>
<evidence type="ECO:0000256" key="6">
    <source>
        <dbReference type="ARBA" id="ARBA00022679"/>
    </source>
</evidence>
<dbReference type="SUPFAM" id="SSF50341">
    <property type="entry name" value="CheW-like"/>
    <property type="match status" value="1"/>
</dbReference>
<dbReference type="FunFam" id="2.30.30.40:FF:000048">
    <property type="entry name" value="Chemotaxis protein CheA, putative"/>
    <property type="match status" value="1"/>
</dbReference>
<keyword evidence="17" id="KW-1185">Reference proteome</keyword>
<dbReference type="Pfam" id="PF07194">
    <property type="entry name" value="P2"/>
    <property type="match status" value="1"/>
</dbReference>
<dbReference type="GO" id="GO:0006935">
    <property type="term" value="P:chemotaxis"/>
    <property type="evidence" value="ECO:0007669"/>
    <property type="project" value="UniProtKB-KW"/>
</dbReference>
<gene>
    <name evidence="16" type="ORF">SAMN05660706_10266</name>
</gene>
<evidence type="ECO:0000256" key="2">
    <source>
        <dbReference type="ARBA" id="ARBA00012438"/>
    </source>
</evidence>
<dbReference type="STRING" id="39060.SAMN05660706_10266"/>
<evidence type="ECO:0000256" key="7">
    <source>
        <dbReference type="ARBA" id="ARBA00022741"/>
    </source>
</evidence>
<feature type="domain" description="Histidine kinase" evidence="13">
    <location>
        <begin position="330"/>
        <end position="573"/>
    </location>
</feature>
<keyword evidence="7" id="KW-0547">Nucleotide-binding</keyword>
<dbReference type="SUPFAM" id="SSF55874">
    <property type="entry name" value="ATPase domain of HSP90 chaperone/DNA topoisomerase II/histidine kinase"/>
    <property type="match status" value="1"/>
</dbReference>
<dbReference type="InterPro" id="IPR005467">
    <property type="entry name" value="His_kinase_dom"/>
</dbReference>
<dbReference type="AlphaFoldDB" id="A0A1I6CUR6"/>
<accession>A0A1I6CUR6</accession>
<dbReference type="PANTHER" id="PTHR43395:SF1">
    <property type="entry name" value="CHEMOTAXIS PROTEIN CHEA"/>
    <property type="match status" value="1"/>
</dbReference>
<dbReference type="SUPFAM" id="SSF55052">
    <property type="entry name" value="CheY-binding domain of CheA"/>
    <property type="match status" value="1"/>
</dbReference>
<dbReference type="InterPro" id="IPR004105">
    <property type="entry name" value="CheA-like_dim"/>
</dbReference>
<feature type="domain" description="CheW-like" evidence="14">
    <location>
        <begin position="575"/>
        <end position="711"/>
    </location>
</feature>
<dbReference type="Pfam" id="PF01584">
    <property type="entry name" value="CheW"/>
    <property type="match status" value="1"/>
</dbReference>
<dbReference type="CDD" id="cd00088">
    <property type="entry name" value="HPT"/>
    <property type="match status" value="1"/>
</dbReference>
<dbReference type="SMART" id="SM00073">
    <property type="entry name" value="HPT"/>
    <property type="match status" value="1"/>
</dbReference>
<dbReference type="InterPro" id="IPR036097">
    <property type="entry name" value="HisK_dim/P_sf"/>
</dbReference>
<feature type="domain" description="HPt" evidence="15">
    <location>
        <begin position="1"/>
        <end position="103"/>
    </location>
</feature>
<evidence type="ECO:0000256" key="9">
    <source>
        <dbReference type="ARBA" id="ARBA00022840"/>
    </source>
</evidence>
<name>A0A1I6CUR6_9FIRM</name>
<dbReference type="InterPro" id="IPR036890">
    <property type="entry name" value="HATPase_C_sf"/>
</dbReference>
<evidence type="ECO:0000313" key="17">
    <source>
        <dbReference type="Proteomes" id="UP000199584"/>
    </source>
</evidence>
<dbReference type="RefSeq" id="WP_092481741.1">
    <property type="nucleotide sequence ID" value="NZ_FOYM01000002.1"/>
</dbReference>
<dbReference type="InterPro" id="IPR002545">
    <property type="entry name" value="CheW-lke_dom"/>
</dbReference>
<dbReference type="GO" id="GO:0005524">
    <property type="term" value="F:ATP binding"/>
    <property type="evidence" value="ECO:0007669"/>
    <property type="project" value="UniProtKB-KW"/>
</dbReference>
<dbReference type="PANTHER" id="PTHR43395">
    <property type="entry name" value="SENSOR HISTIDINE KINASE CHEA"/>
    <property type="match status" value="1"/>
</dbReference>
<feature type="region of interest" description="Disordered" evidence="12">
    <location>
        <begin position="266"/>
        <end position="310"/>
    </location>
</feature>
<dbReference type="Proteomes" id="UP000199584">
    <property type="component" value="Unassembled WGS sequence"/>
</dbReference>
<dbReference type="InterPro" id="IPR037006">
    <property type="entry name" value="CheA-like_homodim_sf"/>
</dbReference>
<keyword evidence="5 11" id="KW-0597">Phosphoprotein</keyword>
<evidence type="ECO:0000256" key="11">
    <source>
        <dbReference type="PROSITE-ProRule" id="PRU00110"/>
    </source>
</evidence>
<feature type="modified residue" description="Phosphohistidine" evidence="11">
    <location>
        <position position="46"/>
    </location>
</feature>
<dbReference type="SMART" id="SM00260">
    <property type="entry name" value="CheW"/>
    <property type="match status" value="1"/>
</dbReference>
<dbReference type="PRINTS" id="PR00344">
    <property type="entry name" value="BCTRLSENSOR"/>
</dbReference>
<keyword evidence="9" id="KW-0067">ATP-binding</keyword>
<organism evidence="16 17">
    <name type="scientific">Desulfoscipio geothermicus DSM 3669</name>
    <dbReference type="NCBI Taxonomy" id="1121426"/>
    <lineage>
        <taxon>Bacteria</taxon>
        <taxon>Bacillati</taxon>
        <taxon>Bacillota</taxon>
        <taxon>Clostridia</taxon>
        <taxon>Eubacteriales</taxon>
        <taxon>Desulfallaceae</taxon>
        <taxon>Desulfoscipio</taxon>
    </lineage>
</organism>
<dbReference type="InterPro" id="IPR035891">
    <property type="entry name" value="CheY-binding_CheA"/>
</dbReference>
<dbReference type="PROSITE" id="PS50851">
    <property type="entry name" value="CHEW"/>
    <property type="match status" value="1"/>
</dbReference>
<evidence type="ECO:0000259" key="15">
    <source>
        <dbReference type="PROSITE" id="PS50894"/>
    </source>
</evidence>
<dbReference type="CDD" id="cd16916">
    <property type="entry name" value="HATPase_CheA-like"/>
    <property type="match status" value="1"/>
</dbReference>
<dbReference type="InterPro" id="IPR008207">
    <property type="entry name" value="Sig_transdc_His_kin_Hpt_dom"/>
</dbReference>
<dbReference type="OrthoDB" id="9803176at2"/>
<feature type="compositionally biased region" description="Polar residues" evidence="12">
    <location>
        <begin position="286"/>
        <end position="301"/>
    </location>
</feature>
<evidence type="ECO:0000256" key="10">
    <source>
        <dbReference type="ARBA" id="ARBA00023012"/>
    </source>
</evidence>
<comment type="catalytic activity">
    <reaction evidence="1">
        <text>ATP + protein L-histidine = ADP + protein N-phospho-L-histidine.</text>
        <dbReference type="EC" id="2.7.13.3"/>
    </reaction>
</comment>
<dbReference type="Gene3D" id="2.30.30.40">
    <property type="entry name" value="SH3 Domains"/>
    <property type="match status" value="1"/>
</dbReference>
<evidence type="ECO:0000256" key="4">
    <source>
        <dbReference type="ARBA" id="ARBA00022500"/>
    </source>
</evidence>
<keyword evidence="4" id="KW-0145">Chemotaxis</keyword>
<dbReference type="CDD" id="cd00731">
    <property type="entry name" value="CheA_reg"/>
    <property type="match status" value="1"/>
</dbReference>
<evidence type="ECO:0000256" key="12">
    <source>
        <dbReference type="SAM" id="MobiDB-lite"/>
    </source>
</evidence>
<dbReference type="FunFam" id="3.30.565.10:FF:000016">
    <property type="entry name" value="Chemotaxis protein CheA, putative"/>
    <property type="match status" value="1"/>
</dbReference>
<dbReference type="InterPro" id="IPR037052">
    <property type="entry name" value="CheA-like_P2_sf"/>
</dbReference>
<dbReference type="SMART" id="SM00387">
    <property type="entry name" value="HATPase_c"/>
    <property type="match status" value="1"/>
</dbReference>
<dbReference type="InterPro" id="IPR004358">
    <property type="entry name" value="Sig_transdc_His_kin-like_C"/>
</dbReference>
<dbReference type="InterPro" id="IPR036061">
    <property type="entry name" value="CheW-like_dom_sf"/>
</dbReference>
<sequence>MFTDAEIAIFQEELEEKMQIINDNILLLEQQQSTPEVIQEIFRAAHTIKGSSAVMGYDKMTELTHEIESLFDEIRHDRLEITGDLVNVLFEAMDTLTELKEEVVSGTTNNVNIGPVLQKIKQVKDGVSLKVKTCADKQEQAPAPPPITQPAAEKAQPLLDLGMDDAVDDVIREAEMRGYSAYGLQVVFEDDCQMKEVRAFLLFETLEQTGEIIKTNPPAEDIQSGRFNNNIAMILVSQSDIDQIKNLALSVAEIKAVHIKQIESGTGAPQDAQTGENPQPSPENPTPTQKAPATGSDNVTGTDAGKAVKQEKKTIKTVRVDVEKLDTLMNLVGELVIDRTRLDRFVDVFESRYGSDDLAEDILEISSHLGQVTTDLQDEIMKARMLPVAQVFNRFPRMVRDIAHKLGKEVEFIIEGKETELDRNVIEVIGDPLIHLLRNAIDHGIEDPQERQRLGKPAKGLLQLKASYVESHIVITVEDDGRGIDVNKLKNKALQRGLITREQYERMSDREAQDLIFAPGFSTIEEDHISDISGRGVGMDIVRTQIENINGTVDYSTSHGQGTRFSIKLPLTLAIIRALMVEQGGRTYAFPLTYVVETLNVGRAEVKNIRHSEVIVVRGQVHPLKRLGDIFGSQSDNNDNNNAQIYVVIVGSGDRKLGVVVDKLIGEQEIVIKSLGSYLGQVEGLAGAAILGDGKVSLIVDVRGLVRSAGSEEALTYAAAN</sequence>
<keyword evidence="6" id="KW-0808">Transferase</keyword>
<evidence type="ECO:0000256" key="5">
    <source>
        <dbReference type="ARBA" id="ARBA00022553"/>
    </source>
</evidence>
<keyword evidence="10" id="KW-0902">Two-component regulatory system</keyword>
<dbReference type="Pfam" id="PF01627">
    <property type="entry name" value="Hpt"/>
    <property type="match status" value="1"/>
</dbReference>
<proteinExistence type="predicted"/>
<dbReference type="SUPFAM" id="SSF47226">
    <property type="entry name" value="Histidine-containing phosphotransfer domain, HPT domain"/>
    <property type="match status" value="1"/>
</dbReference>
<dbReference type="GO" id="GO:0000155">
    <property type="term" value="F:phosphorelay sensor kinase activity"/>
    <property type="evidence" value="ECO:0007669"/>
    <property type="project" value="InterPro"/>
</dbReference>
<reference evidence="17" key="1">
    <citation type="submission" date="2016-10" db="EMBL/GenBank/DDBJ databases">
        <authorList>
            <person name="Varghese N."/>
            <person name="Submissions S."/>
        </authorList>
    </citation>
    <scope>NUCLEOTIDE SEQUENCE [LARGE SCALE GENOMIC DNA]</scope>
    <source>
        <strain evidence="17">DSM 3669</strain>
    </source>
</reference>
<dbReference type="Gene3D" id="3.30.70.1110">
    <property type="entry name" value="Histidine kinase CheA-like, P2 response regulator-binding domain"/>
    <property type="match status" value="1"/>
</dbReference>
<evidence type="ECO:0000256" key="3">
    <source>
        <dbReference type="ARBA" id="ARBA00021495"/>
    </source>
</evidence>
<dbReference type="InterPro" id="IPR051315">
    <property type="entry name" value="Bact_Chemotaxis_CheA"/>
</dbReference>
<evidence type="ECO:0000259" key="14">
    <source>
        <dbReference type="PROSITE" id="PS50851"/>
    </source>
</evidence>
<dbReference type="EMBL" id="FOYM01000002">
    <property type="protein sequence ID" value="SFQ96823.1"/>
    <property type="molecule type" value="Genomic_DNA"/>
</dbReference>
<keyword evidence="8 16" id="KW-0418">Kinase</keyword>
<protein>
    <recommendedName>
        <fullName evidence="3">Chemotaxis protein CheA</fullName>
        <ecNumber evidence="2">2.7.13.3</ecNumber>
    </recommendedName>
</protein>
<evidence type="ECO:0000256" key="8">
    <source>
        <dbReference type="ARBA" id="ARBA00022777"/>
    </source>
</evidence>
<dbReference type="Pfam" id="PF02895">
    <property type="entry name" value="H-kinase_dim"/>
    <property type="match status" value="1"/>
</dbReference>
<evidence type="ECO:0000259" key="13">
    <source>
        <dbReference type="PROSITE" id="PS50109"/>
    </source>
</evidence>
<evidence type="ECO:0000256" key="1">
    <source>
        <dbReference type="ARBA" id="ARBA00000085"/>
    </source>
</evidence>
<dbReference type="PROSITE" id="PS50109">
    <property type="entry name" value="HIS_KIN"/>
    <property type="match status" value="1"/>
</dbReference>
<dbReference type="InterPro" id="IPR036641">
    <property type="entry name" value="HPT_dom_sf"/>
</dbReference>
<dbReference type="InterPro" id="IPR003594">
    <property type="entry name" value="HATPase_dom"/>
</dbReference>
<dbReference type="Gene3D" id="1.10.287.560">
    <property type="entry name" value="Histidine kinase CheA-like, homodimeric domain"/>
    <property type="match status" value="1"/>
</dbReference>
<dbReference type="GO" id="GO:0005737">
    <property type="term" value="C:cytoplasm"/>
    <property type="evidence" value="ECO:0007669"/>
    <property type="project" value="InterPro"/>
</dbReference>
<dbReference type="Gene3D" id="1.20.120.160">
    <property type="entry name" value="HPT domain"/>
    <property type="match status" value="1"/>
</dbReference>
<dbReference type="InterPro" id="IPR010808">
    <property type="entry name" value="CheA_P2-bd"/>
</dbReference>
<dbReference type="Gene3D" id="3.30.565.10">
    <property type="entry name" value="Histidine kinase-like ATPase, C-terminal domain"/>
    <property type="match status" value="1"/>
</dbReference>
<dbReference type="Pfam" id="PF02518">
    <property type="entry name" value="HATPase_c"/>
    <property type="match status" value="1"/>
</dbReference>
<dbReference type="SUPFAM" id="SSF47384">
    <property type="entry name" value="Homodimeric domain of signal transducing histidine kinase"/>
    <property type="match status" value="1"/>
</dbReference>